<dbReference type="OrthoDB" id="9797223at2"/>
<dbReference type="eggNOG" id="COG1349">
    <property type="taxonomic scope" value="Bacteria"/>
</dbReference>
<dbReference type="InterPro" id="IPR001034">
    <property type="entry name" value="DeoR_HTH"/>
</dbReference>
<dbReference type="PROSITE" id="PS00894">
    <property type="entry name" value="HTH_DEOR_1"/>
    <property type="match status" value="1"/>
</dbReference>
<keyword evidence="3" id="KW-0804">Transcription</keyword>
<dbReference type="InterPro" id="IPR036388">
    <property type="entry name" value="WH-like_DNA-bd_sf"/>
</dbReference>
<evidence type="ECO:0000313" key="7">
    <source>
        <dbReference type="Proteomes" id="UP000006294"/>
    </source>
</evidence>
<dbReference type="SMART" id="SM00420">
    <property type="entry name" value="HTH_DEOR"/>
    <property type="match status" value="1"/>
</dbReference>
<evidence type="ECO:0000256" key="2">
    <source>
        <dbReference type="ARBA" id="ARBA00023125"/>
    </source>
</evidence>
<dbReference type="PROSITE" id="PS51000">
    <property type="entry name" value="HTH_DEOR_2"/>
    <property type="match status" value="1"/>
</dbReference>
<accession>K0J673</accession>
<sequence length="258" mass="28873">MMSMLFEHRKEKILSLLLENNTVTIHDLVIHTGVSESTLRRDLIALEEEGLLTRIHGGATKVKNINPELKMVQKQTINHDKKVKIAQYCSTLIKPNNQVYVDAGTATLEVVRFMPTDKNIQIVTNGVDQALLALQRGIKVTLLGGPVKQSTHAIVGITAYQQLERMNFSMSFIGMNGISLESGLTTTNLDEAALKECAMQQSHKIRILMDDSKINQVYEFKVKAPSQAIIVLNEEAKKQSPNTIEKLSDQFDFHFIKG</sequence>
<dbReference type="Gene3D" id="3.40.50.1360">
    <property type="match status" value="1"/>
</dbReference>
<dbReference type="InterPro" id="IPR036390">
    <property type="entry name" value="WH_DNA-bd_sf"/>
</dbReference>
<dbReference type="PANTHER" id="PTHR30363:SF56">
    <property type="entry name" value="TRANSCRIPTIONAL REGULATOR, DEOR FAMILY"/>
    <property type="match status" value="1"/>
</dbReference>
<name>K0J673_AMPXN</name>
<dbReference type="PRINTS" id="PR00037">
    <property type="entry name" value="HTHLACR"/>
</dbReference>
<dbReference type="PROSITE" id="PS50987">
    <property type="entry name" value="HTH_ARSR_2"/>
    <property type="match status" value="1"/>
</dbReference>
<proteinExistence type="predicted"/>
<dbReference type="PANTHER" id="PTHR30363">
    <property type="entry name" value="HTH-TYPE TRANSCRIPTIONAL REGULATOR SRLR-RELATED"/>
    <property type="match status" value="1"/>
</dbReference>
<dbReference type="HOGENOM" id="CLU_060699_1_3_9"/>
<dbReference type="SMART" id="SM01134">
    <property type="entry name" value="DeoRC"/>
    <property type="match status" value="1"/>
</dbReference>
<dbReference type="SUPFAM" id="SSF46785">
    <property type="entry name" value="Winged helix' DNA-binding domain"/>
    <property type="match status" value="1"/>
</dbReference>
<keyword evidence="2" id="KW-0238">DNA-binding</keyword>
<dbReference type="InterPro" id="IPR050313">
    <property type="entry name" value="Carb_Metab_HTH_regulators"/>
</dbReference>
<reference evidence="6 7" key="1">
    <citation type="submission" date="2011-01" db="EMBL/GenBank/DDBJ databases">
        <title>Whole genome sequence of Amphibacillus xylinus NBRC 15112.</title>
        <authorList>
            <person name="Nakazawa H."/>
            <person name="Katano Y."/>
            <person name="Nakamura S."/>
            <person name="Sasagawa M."/>
            <person name="Fukada J."/>
            <person name="Arai T."/>
            <person name="Sasakura N."/>
            <person name="Mochizuki D."/>
            <person name="Hosoyama A."/>
            <person name="Harada K."/>
            <person name="Horikawa H."/>
            <person name="Kato Y."/>
            <person name="Harada T."/>
            <person name="Sasaki K."/>
            <person name="Sekiguchi M."/>
            <person name="Hodoyama M."/>
            <person name="Nishiko R."/>
            <person name="Narita H."/>
            <person name="Hanamaki A."/>
            <person name="Hata C."/>
            <person name="Konno Y."/>
            <person name="Niimura Y."/>
            <person name="Yamazaki S."/>
            <person name="Fujita N."/>
        </authorList>
    </citation>
    <scope>NUCLEOTIDE SEQUENCE [LARGE SCALE GENOMIC DNA]</scope>
    <source>
        <strain evidence="7">ATCC 51415 / DSM 6626 / JCM 7361 / LMG 17667 / NBRC 15112 / Ep01</strain>
    </source>
</reference>
<dbReference type="AlphaFoldDB" id="K0J673"/>
<dbReference type="Gene3D" id="1.10.10.10">
    <property type="entry name" value="Winged helix-like DNA-binding domain superfamily/Winged helix DNA-binding domain"/>
    <property type="match status" value="1"/>
</dbReference>
<evidence type="ECO:0000256" key="1">
    <source>
        <dbReference type="ARBA" id="ARBA00023015"/>
    </source>
</evidence>
<organism evidence="6 7">
    <name type="scientific">Amphibacillus xylanus (strain ATCC 51415 / DSM 6626 / JCM 7361 / LMG 17667 / NBRC 15112 / Ep01)</name>
    <dbReference type="NCBI Taxonomy" id="698758"/>
    <lineage>
        <taxon>Bacteria</taxon>
        <taxon>Bacillati</taxon>
        <taxon>Bacillota</taxon>
        <taxon>Bacilli</taxon>
        <taxon>Bacillales</taxon>
        <taxon>Bacillaceae</taxon>
        <taxon>Amphibacillus</taxon>
    </lineage>
</organism>
<dbReference type="Proteomes" id="UP000006294">
    <property type="component" value="Chromosome"/>
</dbReference>
<dbReference type="STRING" id="698758.AXY_04060"/>
<evidence type="ECO:0000259" key="4">
    <source>
        <dbReference type="PROSITE" id="PS50987"/>
    </source>
</evidence>
<keyword evidence="1" id="KW-0805">Transcription regulation</keyword>
<dbReference type="InterPro" id="IPR014036">
    <property type="entry name" value="DeoR-like_C"/>
</dbReference>
<dbReference type="EMBL" id="AP012050">
    <property type="protein sequence ID" value="BAM46538.1"/>
    <property type="molecule type" value="Genomic_DNA"/>
</dbReference>
<dbReference type="InterPro" id="IPR037171">
    <property type="entry name" value="NagB/RpiA_transferase-like"/>
</dbReference>
<feature type="domain" description="HTH arsR-type" evidence="4">
    <location>
        <begin position="1"/>
        <end position="84"/>
    </location>
</feature>
<evidence type="ECO:0000259" key="5">
    <source>
        <dbReference type="PROSITE" id="PS51000"/>
    </source>
</evidence>
<protein>
    <submittedName>
        <fullName evidence="6">Fructose operon transcriptional regulator</fullName>
    </submittedName>
</protein>
<dbReference type="Pfam" id="PF00455">
    <property type="entry name" value="DeoRC"/>
    <property type="match status" value="1"/>
</dbReference>
<dbReference type="KEGG" id="axl:AXY_04060"/>
<dbReference type="GO" id="GO:0003700">
    <property type="term" value="F:DNA-binding transcription factor activity"/>
    <property type="evidence" value="ECO:0007669"/>
    <property type="project" value="InterPro"/>
</dbReference>
<dbReference type="Pfam" id="PF08220">
    <property type="entry name" value="HTH_DeoR"/>
    <property type="match status" value="1"/>
</dbReference>
<dbReference type="InterPro" id="IPR001845">
    <property type="entry name" value="HTH_ArsR_DNA-bd_dom"/>
</dbReference>
<dbReference type="SUPFAM" id="SSF100950">
    <property type="entry name" value="NagB/RpiA/CoA transferase-like"/>
    <property type="match status" value="1"/>
</dbReference>
<evidence type="ECO:0000313" key="6">
    <source>
        <dbReference type="EMBL" id="BAM46538.1"/>
    </source>
</evidence>
<keyword evidence="7" id="KW-1185">Reference proteome</keyword>
<dbReference type="InterPro" id="IPR018356">
    <property type="entry name" value="Tscrpt_reg_HTH_DeoR_CS"/>
</dbReference>
<dbReference type="GO" id="GO:0003677">
    <property type="term" value="F:DNA binding"/>
    <property type="evidence" value="ECO:0007669"/>
    <property type="project" value="UniProtKB-KW"/>
</dbReference>
<evidence type="ECO:0000256" key="3">
    <source>
        <dbReference type="ARBA" id="ARBA00023163"/>
    </source>
</evidence>
<gene>
    <name evidence="6" type="primary">fruR</name>
    <name evidence="6" type="ordered locus">AXY_04060</name>
</gene>
<feature type="domain" description="HTH deoR-type" evidence="5">
    <location>
        <begin position="6"/>
        <end position="61"/>
    </location>
</feature>